<evidence type="ECO:0000256" key="1">
    <source>
        <dbReference type="SAM" id="Phobius"/>
    </source>
</evidence>
<keyword evidence="1" id="KW-0812">Transmembrane</keyword>
<evidence type="ECO:0000313" key="3">
    <source>
        <dbReference type="Proteomes" id="UP000290407"/>
    </source>
</evidence>
<gene>
    <name evidence="2" type="ORF">EQG79_05255</name>
</gene>
<accession>A0A4Q2UPA0</accession>
<feature type="transmembrane region" description="Helical" evidence="1">
    <location>
        <begin position="49"/>
        <end position="67"/>
    </location>
</feature>
<keyword evidence="3" id="KW-1185">Reference proteome</keyword>
<reference evidence="2 3" key="1">
    <citation type="submission" date="2019-01" db="EMBL/GenBank/DDBJ databases">
        <title>Spirosoma flava sp. nov., a propanil-degrading bacterium isolated from herbicide-contaminated soil.</title>
        <authorList>
            <person name="Zhang L."/>
            <person name="Jiang J.-D."/>
        </authorList>
    </citation>
    <scope>NUCLEOTIDE SEQUENCE [LARGE SCALE GENOMIC DNA]</scope>
    <source>
        <strain evidence="2 3">TY50</strain>
    </source>
</reference>
<keyword evidence="1" id="KW-0472">Membrane</keyword>
<feature type="transmembrane region" description="Helical" evidence="1">
    <location>
        <begin position="17"/>
        <end position="37"/>
    </location>
</feature>
<dbReference type="EMBL" id="SBLB01000001">
    <property type="protein sequence ID" value="RYC71547.1"/>
    <property type="molecule type" value="Genomic_DNA"/>
</dbReference>
<dbReference type="RefSeq" id="WP_129600411.1">
    <property type="nucleotide sequence ID" value="NZ_SBLB01000001.1"/>
</dbReference>
<organism evidence="2 3">
    <name type="scientific">Spirosoma sordidisoli</name>
    <dbReference type="NCBI Taxonomy" id="2502893"/>
    <lineage>
        <taxon>Bacteria</taxon>
        <taxon>Pseudomonadati</taxon>
        <taxon>Bacteroidota</taxon>
        <taxon>Cytophagia</taxon>
        <taxon>Cytophagales</taxon>
        <taxon>Cytophagaceae</taxon>
        <taxon>Spirosoma</taxon>
    </lineage>
</organism>
<dbReference type="AlphaFoldDB" id="A0A4Q2UPA0"/>
<proteinExistence type="predicted"/>
<keyword evidence="1" id="KW-1133">Transmembrane helix</keyword>
<protein>
    <submittedName>
        <fullName evidence="2">DUF4229 domain-containing protein</fullName>
    </submittedName>
</protein>
<comment type="caution">
    <text evidence="2">The sequence shown here is derived from an EMBL/GenBank/DDBJ whole genome shotgun (WGS) entry which is preliminary data.</text>
</comment>
<evidence type="ECO:0000313" key="2">
    <source>
        <dbReference type="EMBL" id="RYC71547.1"/>
    </source>
</evidence>
<name>A0A4Q2UPA0_9BACT</name>
<dbReference type="Proteomes" id="UP000290407">
    <property type="component" value="Unassembled WGS sequence"/>
</dbReference>
<sequence length="178" mass="20454">MHYKTVYDISVEPYDGWIWFILAGIFAILVLYSFGILTTVKPGLYPQRHWVVGFALVIAGIAALSYWDFHRLRDRLLADDCQHLDGIIQGHWEKKWVARDASGKPDRKHYEGFTVNGVSFGYYIKEAEHAGFQNGGPTQIPLPDGMPARVWYITDKHIDDGYLENRILKLQLGEFPKN</sequence>